<dbReference type="PANTHER" id="PTHR35789:SF1">
    <property type="entry name" value="SPORE GERMINATION PROTEIN B3"/>
    <property type="match status" value="1"/>
</dbReference>
<evidence type="ECO:0000313" key="10">
    <source>
        <dbReference type="EMBL" id="PWW35504.1"/>
    </source>
</evidence>
<name>A0A855XQQ2_9BACL</name>
<comment type="subcellular location">
    <subcellularLocation>
        <location evidence="1">Membrane</location>
        <topology evidence="1">Lipid-anchor</topology>
    </subcellularLocation>
</comment>
<evidence type="ECO:0000259" key="9">
    <source>
        <dbReference type="Pfam" id="PF25198"/>
    </source>
</evidence>
<dbReference type="InterPro" id="IPR046953">
    <property type="entry name" value="Spore_GerAC-like_C"/>
</dbReference>
<dbReference type="GO" id="GO:0009847">
    <property type="term" value="P:spore germination"/>
    <property type="evidence" value="ECO:0007669"/>
    <property type="project" value="InterPro"/>
</dbReference>
<keyword evidence="7" id="KW-0449">Lipoprotein</keyword>
<evidence type="ECO:0000256" key="5">
    <source>
        <dbReference type="ARBA" id="ARBA00023136"/>
    </source>
</evidence>
<evidence type="ECO:0000256" key="6">
    <source>
        <dbReference type="ARBA" id="ARBA00023139"/>
    </source>
</evidence>
<dbReference type="InterPro" id="IPR057336">
    <property type="entry name" value="GerAC_N"/>
</dbReference>
<reference evidence="10 11" key="1">
    <citation type="submission" date="2018-05" db="EMBL/GenBank/DDBJ databases">
        <title>Freshwater and sediment microbial communities from various areas in North America, analyzing microbe dynamics in response to fracking.</title>
        <authorList>
            <person name="Lamendella R."/>
        </authorList>
    </citation>
    <scope>NUCLEOTIDE SEQUENCE [LARGE SCALE GENOMIC DNA]</scope>
    <source>
        <strain evidence="10 11">DB-3</strain>
    </source>
</reference>
<evidence type="ECO:0000256" key="4">
    <source>
        <dbReference type="ARBA" id="ARBA00022729"/>
    </source>
</evidence>
<dbReference type="InterPro" id="IPR038501">
    <property type="entry name" value="Spore_GerAC_C_sf"/>
</dbReference>
<evidence type="ECO:0000256" key="7">
    <source>
        <dbReference type="ARBA" id="ARBA00023288"/>
    </source>
</evidence>
<dbReference type="NCBIfam" id="TIGR02887">
    <property type="entry name" value="spore_ger_x_C"/>
    <property type="match status" value="1"/>
</dbReference>
<dbReference type="EMBL" id="QGTZ01000012">
    <property type="protein sequence ID" value="PWW35504.1"/>
    <property type="molecule type" value="Genomic_DNA"/>
</dbReference>
<protein>
    <submittedName>
        <fullName evidence="10">Spore germination protein KC</fullName>
    </submittedName>
</protein>
<feature type="domain" description="Spore germination GerAC-like C-terminal" evidence="8">
    <location>
        <begin position="213"/>
        <end position="377"/>
    </location>
</feature>
<evidence type="ECO:0000256" key="1">
    <source>
        <dbReference type="ARBA" id="ARBA00004635"/>
    </source>
</evidence>
<accession>A0A855XQQ2</accession>
<evidence type="ECO:0000313" key="11">
    <source>
        <dbReference type="Proteomes" id="UP000247078"/>
    </source>
</evidence>
<feature type="domain" description="Spore germination protein N-terminal" evidence="9">
    <location>
        <begin position="22"/>
        <end position="192"/>
    </location>
</feature>
<evidence type="ECO:0000256" key="3">
    <source>
        <dbReference type="ARBA" id="ARBA00022544"/>
    </source>
</evidence>
<keyword evidence="3" id="KW-0309">Germination</keyword>
<dbReference type="PANTHER" id="PTHR35789">
    <property type="entry name" value="SPORE GERMINATION PROTEIN B3"/>
    <property type="match status" value="1"/>
</dbReference>
<dbReference type="Pfam" id="PF25198">
    <property type="entry name" value="Spore_GerAC_N"/>
    <property type="match status" value="1"/>
</dbReference>
<dbReference type="Pfam" id="PF05504">
    <property type="entry name" value="Spore_GerAC"/>
    <property type="match status" value="1"/>
</dbReference>
<dbReference type="InterPro" id="IPR008844">
    <property type="entry name" value="Spore_GerAC-like"/>
</dbReference>
<keyword evidence="5" id="KW-0472">Membrane</keyword>
<proteinExistence type="inferred from homology"/>
<keyword evidence="6" id="KW-0564">Palmitate</keyword>
<dbReference type="Gene3D" id="3.30.300.210">
    <property type="entry name" value="Nutrient germinant receptor protein C, domain 3"/>
    <property type="match status" value="1"/>
</dbReference>
<dbReference type="RefSeq" id="WP_110001416.1">
    <property type="nucleotide sequence ID" value="NZ_QGTZ01000012.1"/>
</dbReference>
<keyword evidence="4" id="KW-0732">Signal</keyword>
<dbReference type="Gene3D" id="6.20.190.10">
    <property type="entry name" value="Nutrient germinant receptor protein C, domain 1"/>
    <property type="match status" value="1"/>
</dbReference>
<organism evidence="10 11">
    <name type="scientific">Paenibacillus pabuli</name>
    <dbReference type="NCBI Taxonomy" id="1472"/>
    <lineage>
        <taxon>Bacteria</taxon>
        <taxon>Bacillati</taxon>
        <taxon>Bacillota</taxon>
        <taxon>Bacilli</taxon>
        <taxon>Bacillales</taxon>
        <taxon>Paenibacillaceae</taxon>
        <taxon>Paenibacillus</taxon>
    </lineage>
</organism>
<gene>
    <name evidence="10" type="ORF">DET56_11288</name>
</gene>
<dbReference type="GO" id="GO:0016020">
    <property type="term" value="C:membrane"/>
    <property type="evidence" value="ECO:0007669"/>
    <property type="project" value="UniProtKB-SubCell"/>
</dbReference>
<evidence type="ECO:0000259" key="8">
    <source>
        <dbReference type="Pfam" id="PF05504"/>
    </source>
</evidence>
<dbReference type="AlphaFoldDB" id="A0A855XQQ2"/>
<sequence>MQIWQRILITALCCVLLNGCWDRTEINDLAIVLATGVDYKDDKVELTAQIFIPRKAGGGDSTGGGGSPSGVTLIRTAKGRTIAESLNRLQRKIARNMFWGHCEAIVLSEAAGKHGIREYIDFFLRYPQIREHAYVFSTTEAAKDILALLDPLERSSAESLREMANMKLGTRTTVLDLAKSIEGPGASAILSRMLILPPEENQDKLTTTPYIKGLSLYKNDRYIRTVTEPLSVGVLLLAKELNNIIMPVDFEQSKGSFSIRPLDIQTKYKPKISGGRWSMAVDIQTRGEVVLNTTDENLTDPAVLKKLEQAWCKKLSKMAENALRMSQQEMHTDLYKFAVEFRRYYPKQWKEQQKNWETIYSELDVKIKVKANVVRTGKSTGPQGIPDEDEH</sequence>
<dbReference type="Proteomes" id="UP000247078">
    <property type="component" value="Unassembled WGS sequence"/>
</dbReference>
<comment type="similarity">
    <text evidence="2">Belongs to the GerABKC lipoprotein family.</text>
</comment>
<evidence type="ECO:0000256" key="2">
    <source>
        <dbReference type="ARBA" id="ARBA00007886"/>
    </source>
</evidence>
<comment type="caution">
    <text evidence="10">The sequence shown here is derived from an EMBL/GenBank/DDBJ whole genome shotgun (WGS) entry which is preliminary data.</text>
</comment>